<sequence>MKIQCPKCAIDLKINPKKMIQNTARARCGHCKHIFRITIKRFVQTRCQHCLTPLKIPSSRITKNRVRLRCFYCQTIFTYEPFAQTRPRDHIQKLYMRHEKIMRRLLLVYRGETYKEIVSGIQKKLLEHGHEVRLAFDNQKNNQNIVIENDFSWLSQDLDRACMLLFICHETVYRPHGTCLKALHLALDRGIPVLGIRLDNCMPPILIAHRSFMDVSHSDALNHSINSLALILEEPEPDPTRICENDQIRLRRLLRPLPFEGMIPGYLMRFSGRLDLLELLDQWATDPETEKVMILTGHAGTGKTAIAAWYACFSADAASFHICRYGDRHMSDPRRWILSAAYQLALFLPDYHSHLCSINLETIVSYYDNRTLFDLLLVQPFFRIQWERGSSAIFIMDGLDQATRNKQNKMADLLAQEWKRTPSFLKLLITTRDEPEVTIPLARLNPKQIDISNKQHDMDARQYITRYMHPYTPDDMTIEAATDIIFEQSDGIFLYIEWLRRELAQGRIGPYDIHNLPQGLNGMYTWLFKTQFYDQKAYVTKIRPLLDAMAAAQEPLSLEMITHLIDWELHDRQRLHDILGMLFSVTDSCFHFFHRSLGDWLRNPELSQEYSINEHKGHCELARLGMQAYSQGLNNLPDYMLAHLPFHLCRAQKWDDLEQLLTDLLFIEKKCSAGMTYDLIRNYEDTIWALPECRPLIENQKRQNRRCQQYTQDIMAFARGEASFPETVHASRPLSDAAIAAENKRMIISPTRQDRIISFYRFLFAQRHDLARFSSIPGFCLQQAYNYSKKGPVANAAKTIMAQAENYFILEQIIAHSLEDSLQPALIRTLVGHSSWVICTDMTPDGQIVVSGSVDESLRVWSPEMGECLRILQGHTDVVHDVAITPDGRLALSGSQDQTVRFWQLSSGTCETVFDMHQTGVISIAITPDGSIGASADRSGQIYIVQLTNGQVRHDLNTKMPIQHIAISPNARRLYIAFQDMPLHVWQIGEQTTHEPLDNIHVHTCFDITPDERRIIVNQKGGKAIIWDIESGRELQTLDGHQGGIEHLRITPDGRRAISCGLDKIIRIWDTETGVCYRNLQDHTRRVVSVSIRSDARQAVSAGLDATLRVWDIESGRYIKQLDTHAFSVNSMCISQNGQTAISGSLDKLVCLWDLTSGTCKKKLQGHSDSVESVNLSADGKWAVTGSRDKTVRVWDIQTGDCALILHGHQDDVYSVCVSSDGKRAVSGSRDKSLRIWDLETGQCLKTLKGHSLTVGSVRLTPDKKRAVSGSRDRTLRIWDIETGECLKTLKGHRLTVESVIVSPNGKHLISASRDRTIRVWNMQSGECTKVLLGHTDWVKTVTTTSGGDYIVSGSWDCTIRIWDIYTGDCLAVFQTEHGVSALSEVTENGRFACGTKMGKVILLRCIGPQGVEYCHESDKNGCQLLYD</sequence>
<dbReference type="InterPro" id="IPR020472">
    <property type="entry name" value="WD40_PAC1"/>
</dbReference>
<feature type="domain" description="TANC1/2-like winged helix" evidence="5">
    <location>
        <begin position="534"/>
        <end position="659"/>
    </location>
</feature>
<feature type="repeat" description="WD" evidence="3">
    <location>
        <begin position="1164"/>
        <end position="1205"/>
    </location>
</feature>
<feature type="repeat" description="WD" evidence="3">
    <location>
        <begin position="1122"/>
        <end position="1163"/>
    </location>
</feature>
<evidence type="ECO:0000256" key="2">
    <source>
        <dbReference type="ARBA" id="ARBA00022737"/>
    </source>
</evidence>
<feature type="repeat" description="WD" evidence="3">
    <location>
        <begin position="1248"/>
        <end position="1289"/>
    </location>
</feature>
<gene>
    <name evidence="6" type="ORF">OMM_01892</name>
</gene>
<keyword evidence="2" id="KW-0677">Repeat</keyword>
<feature type="repeat" description="WD" evidence="3">
    <location>
        <begin position="1080"/>
        <end position="1121"/>
    </location>
</feature>
<evidence type="ECO:0000259" key="4">
    <source>
        <dbReference type="Pfam" id="PF24883"/>
    </source>
</evidence>
<dbReference type="CDD" id="cd00200">
    <property type="entry name" value="WD40"/>
    <property type="match status" value="2"/>
</dbReference>
<name>A0A1V1PBC0_9BACT</name>
<dbReference type="InterPro" id="IPR019775">
    <property type="entry name" value="WD40_repeat_CS"/>
</dbReference>
<dbReference type="PRINTS" id="PR00320">
    <property type="entry name" value="GPROTEINBRPT"/>
</dbReference>
<dbReference type="PROSITE" id="PS50082">
    <property type="entry name" value="WD_REPEATS_2"/>
    <property type="match status" value="10"/>
</dbReference>
<feature type="repeat" description="WD" evidence="3">
    <location>
        <begin position="872"/>
        <end position="913"/>
    </location>
</feature>
<dbReference type="InterPro" id="IPR015943">
    <property type="entry name" value="WD40/YVTN_repeat-like_dom_sf"/>
</dbReference>
<dbReference type="Gene3D" id="3.40.50.300">
    <property type="entry name" value="P-loop containing nucleotide triphosphate hydrolases"/>
    <property type="match status" value="1"/>
</dbReference>
<dbReference type="SUPFAM" id="SSF52540">
    <property type="entry name" value="P-loop containing nucleoside triphosphate hydrolases"/>
    <property type="match status" value="1"/>
</dbReference>
<dbReference type="InterPro" id="IPR058056">
    <property type="entry name" value="WH_TANC1/2"/>
</dbReference>
<evidence type="ECO:0000313" key="6">
    <source>
        <dbReference type="EMBL" id="ETR72209.1"/>
    </source>
</evidence>
<dbReference type="InterPro" id="IPR027417">
    <property type="entry name" value="P-loop_NTPase"/>
</dbReference>
<dbReference type="PANTHER" id="PTHR22847">
    <property type="entry name" value="WD40 REPEAT PROTEIN"/>
    <property type="match status" value="1"/>
</dbReference>
<reference evidence="7" key="1">
    <citation type="submission" date="2012-11" db="EMBL/GenBank/DDBJ databases">
        <authorList>
            <person name="Lucero-Rivera Y.E."/>
            <person name="Tovar-Ramirez D."/>
        </authorList>
    </citation>
    <scope>NUCLEOTIDE SEQUENCE [LARGE SCALE GENOMIC DNA]</scope>
    <source>
        <strain evidence="7">Araruama</strain>
    </source>
</reference>
<dbReference type="Pfam" id="PF25521">
    <property type="entry name" value="WHD_TANC1"/>
    <property type="match status" value="1"/>
</dbReference>
<dbReference type="Gene3D" id="2.130.10.10">
    <property type="entry name" value="YVTN repeat-like/Quinoprotein amine dehydrogenase"/>
    <property type="match status" value="4"/>
</dbReference>
<feature type="repeat" description="WD" evidence="3">
    <location>
        <begin position="830"/>
        <end position="871"/>
    </location>
</feature>
<dbReference type="Pfam" id="PF25172">
    <property type="entry name" value="Beta-prop_WDR3_2nd"/>
    <property type="match status" value="1"/>
</dbReference>
<feature type="repeat" description="WD" evidence="3">
    <location>
        <begin position="1290"/>
        <end position="1331"/>
    </location>
</feature>
<dbReference type="PANTHER" id="PTHR22847:SF637">
    <property type="entry name" value="WD REPEAT DOMAIN 5B"/>
    <property type="match status" value="1"/>
</dbReference>
<protein>
    <submittedName>
        <fullName evidence="6">WD repeat containing protein</fullName>
    </submittedName>
</protein>
<evidence type="ECO:0000313" key="7">
    <source>
        <dbReference type="Proteomes" id="UP000189670"/>
    </source>
</evidence>
<comment type="caution">
    <text evidence="6">The sequence shown here is derived from an EMBL/GenBank/DDBJ whole genome shotgun (WGS) entry which is preliminary data.</text>
</comment>
<dbReference type="SUPFAM" id="SSF50998">
    <property type="entry name" value="Quinoprotein alcohol dehydrogenase-like"/>
    <property type="match status" value="2"/>
</dbReference>
<dbReference type="PROSITE" id="PS00678">
    <property type="entry name" value="WD_REPEATS_1"/>
    <property type="match status" value="8"/>
</dbReference>
<evidence type="ECO:0000256" key="1">
    <source>
        <dbReference type="ARBA" id="ARBA00022574"/>
    </source>
</evidence>
<dbReference type="Proteomes" id="UP000189670">
    <property type="component" value="Unassembled WGS sequence"/>
</dbReference>
<feature type="repeat" description="WD" evidence="3">
    <location>
        <begin position="1332"/>
        <end position="1373"/>
    </location>
</feature>
<dbReference type="Gene3D" id="1.25.40.370">
    <property type="match status" value="1"/>
</dbReference>
<keyword evidence="1 3" id="KW-0853">WD repeat</keyword>
<feature type="repeat" description="WD" evidence="3">
    <location>
        <begin position="1038"/>
        <end position="1079"/>
    </location>
</feature>
<feature type="repeat" description="WD" evidence="3">
    <location>
        <begin position="1206"/>
        <end position="1247"/>
    </location>
</feature>
<dbReference type="PROSITE" id="PS50294">
    <property type="entry name" value="WD_REPEATS_REGION"/>
    <property type="match status" value="10"/>
</dbReference>
<accession>A0A1V1PBC0</accession>
<dbReference type="EMBL" id="ATBP01000172">
    <property type="protein sequence ID" value="ETR72209.1"/>
    <property type="molecule type" value="Genomic_DNA"/>
</dbReference>
<dbReference type="Pfam" id="PF00400">
    <property type="entry name" value="WD40"/>
    <property type="match status" value="5"/>
</dbReference>
<feature type="domain" description="Nephrocystin 3-like N-terminal" evidence="4">
    <location>
        <begin position="281"/>
        <end position="432"/>
    </location>
</feature>
<dbReference type="InterPro" id="IPR056884">
    <property type="entry name" value="NPHP3-like_N"/>
</dbReference>
<proteinExistence type="predicted"/>
<organism evidence="6 7">
    <name type="scientific">Candidatus Magnetoglobus multicellularis str. Araruama</name>
    <dbReference type="NCBI Taxonomy" id="890399"/>
    <lineage>
        <taxon>Bacteria</taxon>
        <taxon>Pseudomonadati</taxon>
        <taxon>Thermodesulfobacteriota</taxon>
        <taxon>Desulfobacteria</taxon>
        <taxon>Desulfobacterales</taxon>
        <taxon>Desulfobacteraceae</taxon>
        <taxon>Candidatus Magnetoglobus</taxon>
    </lineage>
</organism>
<dbReference type="InterPro" id="IPR001680">
    <property type="entry name" value="WD40_rpt"/>
</dbReference>
<evidence type="ECO:0000259" key="5">
    <source>
        <dbReference type="Pfam" id="PF25521"/>
    </source>
</evidence>
<dbReference type="SMART" id="SM00320">
    <property type="entry name" value="WD40"/>
    <property type="match status" value="14"/>
</dbReference>
<dbReference type="InterPro" id="IPR011047">
    <property type="entry name" value="Quinoprotein_ADH-like_sf"/>
</dbReference>
<dbReference type="Pfam" id="PF24883">
    <property type="entry name" value="NPHP3_N"/>
    <property type="match status" value="1"/>
</dbReference>
<evidence type="ECO:0000256" key="3">
    <source>
        <dbReference type="PROSITE-ProRule" id="PRU00221"/>
    </source>
</evidence>